<dbReference type="HOGENOM" id="CLU_007082_5_1_10"/>
<name>F3ZRT1_9BACE</name>
<sequence>MKTQYSLIKRTSLITLLITALFTTYSCANDDDNNSQPNISSKNIEIIPQPVSLEYGSQRIEMPSVVSISKDIPSTMQKLLEKSITDYKVASSINIEKNESAFISTKIDNSLSEEEYELDITQKSILITHSTQQGLLWGIQTLRQVLMQAESSTKGDFSIPTLSIKDTPKYAWRGFHIDLARHMFSLDYLKKVTDCLSLYKINKIQLHLTDDQGWRIEIKKHPNLTTVGGWRHFDEYDEECIKLSHTDASYTIDERYIRNGKEYGGFYTQDEIKDFVTFATSVGIEVIPEIDMPGHFSAAIKAYPELSCTGSSGWGEEFSYPVCAGKAKNHPFLYDILDEVMTLFPSKHFHIGADEVEKNNWKKCEDCQRLIAEENLMNVEGLENFFVNNINSYLNKREKSTMAWDDAFYKKEPQEMIYTYWRDWLPNQAGTITQAGFPVVFMEWGNFYLSATPSDEQLQSLYNFKFEPKFKGIVKSNILGFQACIWTEMIPNEQKLGHHLFPSIQAYTEVAWGTASNWDSFKKKMNWHLKHLTKEGFYVRTPDFIKK</sequence>
<evidence type="ECO:0000256" key="6">
    <source>
        <dbReference type="PIRSR" id="PIRSR625705-1"/>
    </source>
</evidence>
<evidence type="ECO:0000256" key="4">
    <source>
        <dbReference type="ARBA" id="ARBA00022801"/>
    </source>
</evidence>
<dbReference type="GO" id="GO:0030203">
    <property type="term" value="P:glycosaminoglycan metabolic process"/>
    <property type="evidence" value="ECO:0007669"/>
    <property type="project" value="TreeGrafter"/>
</dbReference>
<dbReference type="OrthoDB" id="1090159at2"/>
<feature type="active site" description="Proton donor" evidence="6">
    <location>
        <position position="355"/>
    </location>
</feature>
<evidence type="ECO:0000256" key="3">
    <source>
        <dbReference type="ARBA" id="ARBA00012663"/>
    </source>
</evidence>
<feature type="domain" description="Glycoside hydrolase family 20 catalytic" evidence="8">
    <location>
        <begin position="170"/>
        <end position="513"/>
    </location>
</feature>
<evidence type="ECO:0000313" key="11">
    <source>
        <dbReference type="Proteomes" id="UP000018439"/>
    </source>
</evidence>
<dbReference type="Gene3D" id="3.30.379.10">
    <property type="entry name" value="Chitobiase/beta-hexosaminidase domain 2-like"/>
    <property type="match status" value="1"/>
</dbReference>
<dbReference type="InterPro" id="IPR017853">
    <property type="entry name" value="GH"/>
</dbReference>
<dbReference type="PANTHER" id="PTHR22600:SF57">
    <property type="entry name" value="BETA-N-ACETYLHEXOSAMINIDASE"/>
    <property type="match status" value="1"/>
</dbReference>
<keyword evidence="4 10" id="KW-0378">Hydrolase</keyword>
<evidence type="ECO:0000256" key="7">
    <source>
        <dbReference type="SAM" id="SignalP"/>
    </source>
</evidence>
<dbReference type="GO" id="GO:0016020">
    <property type="term" value="C:membrane"/>
    <property type="evidence" value="ECO:0007669"/>
    <property type="project" value="TreeGrafter"/>
</dbReference>
<comment type="catalytic activity">
    <reaction evidence="1">
        <text>Hydrolysis of terminal non-reducing N-acetyl-D-hexosamine residues in N-acetyl-beta-D-hexosaminides.</text>
        <dbReference type="EC" id="3.2.1.52"/>
    </reaction>
</comment>
<dbReference type="CDD" id="cd06563">
    <property type="entry name" value="GH20_chitobiase-like"/>
    <property type="match status" value="1"/>
</dbReference>
<accession>F3ZRT1</accession>
<evidence type="ECO:0000256" key="1">
    <source>
        <dbReference type="ARBA" id="ARBA00001231"/>
    </source>
</evidence>
<comment type="similarity">
    <text evidence="2">Belongs to the glycosyl hydrolase 20 family.</text>
</comment>
<dbReference type="PIRSF" id="PIRSF001093">
    <property type="entry name" value="B-hxosamndse_ab_euk"/>
    <property type="match status" value="1"/>
</dbReference>
<dbReference type="EMBL" id="CM001167">
    <property type="protein sequence ID" value="EGJ72020.1"/>
    <property type="molecule type" value="Genomic_DNA"/>
</dbReference>
<dbReference type="InterPro" id="IPR025705">
    <property type="entry name" value="Beta_hexosaminidase_sua/sub"/>
</dbReference>
<dbReference type="GO" id="GO:0004563">
    <property type="term" value="F:beta-N-acetylhexosaminidase activity"/>
    <property type="evidence" value="ECO:0007669"/>
    <property type="project" value="UniProtKB-EC"/>
</dbReference>
<evidence type="ECO:0000256" key="5">
    <source>
        <dbReference type="ARBA" id="ARBA00023295"/>
    </source>
</evidence>
<evidence type="ECO:0000313" key="10">
    <source>
        <dbReference type="EMBL" id="EGJ72020.1"/>
    </source>
</evidence>
<dbReference type="SUPFAM" id="SSF55545">
    <property type="entry name" value="beta-N-acetylhexosaminidase-like domain"/>
    <property type="match status" value="1"/>
</dbReference>
<feature type="domain" description="Beta-hexosaminidase bacterial type N-terminal" evidence="9">
    <location>
        <begin position="44"/>
        <end position="166"/>
    </location>
</feature>
<dbReference type="EC" id="3.2.1.52" evidence="3"/>
<dbReference type="InterPro" id="IPR015883">
    <property type="entry name" value="Glyco_hydro_20_cat"/>
</dbReference>
<dbReference type="eggNOG" id="COG3525">
    <property type="taxonomic scope" value="Bacteria"/>
</dbReference>
<feature type="chain" id="PRO_5003303810" description="beta-N-acetylhexosaminidase" evidence="7">
    <location>
        <begin position="29"/>
        <end position="547"/>
    </location>
</feature>
<reference evidence="10 11" key="1">
    <citation type="journal article" date="2011" name="Stand. Genomic Sci.">
        <title>Non-contiguous finished genome sequence of Bacteroides coprosuis type strain (PC139).</title>
        <authorList>
            <person name="Land M."/>
            <person name="Held B."/>
            <person name="Gronow S."/>
            <person name="Abt B."/>
            <person name="Lucas S."/>
            <person name="Del Rio T.G."/>
            <person name="Nolan M."/>
            <person name="Tice H."/>
            <person name="Cheng J.F."/>
            <person name="Pitluck S."/>
            <person name="Liolios K."/>
            <person name="Pagani I."/>
            <person name="Ivanova N."/>
            <person name="Mavromatis K."/>
            <person name="Mikhailova N."/>
            <person name="Pati A."/>
            <person name="Tapia R."/>
            <person name="Han C."/>
            <person name="Goodwin L."/>
            <person name="Chen A."/>
            <person name="Palaniappan K."/>
            <person name="Hauser L."/>
            <person name="Brambilla E.M."/>
            <person name="Rohde M."/>
            <person name="Goker M."/>
            <person name="Detter J.C."/>
            <person name="Woyke T."/>
            <person name="Bristow J."/>
            <person name="Eisen J.A."/>
            <person name="Markowitz V."/>
            <person name="Hugenholtz P."/>
            <person name="Kyrpides N.C."/>
            <person name="Klenk H.P."/>
            <person name="Lapidus A."/>
        </authorList>
    </citation>
    <scope>NUCLEOTIDE SEQUENCE</scope>
    <source>
        <strain evidence="10 11">DSM 18011</strain>
    </source>
</reference>
<dbReference type="GO" id="GO:0005975">
    <property type="term" value="P:carbohydrate metabolic process"/>
    <property type="evidence" value="ECO:0007669"/>
    <property type="project" value="InterPro"/>
</dbReference>
<keyword evidence="5 10" id="KW-0326">Glycosidase</keyword>
<evidence type="ECO:0000256" key="2">
    <source>
        <dbReference type="ARBA" id="ARBA00006285"/>
    </source>
</evidence>
<dbReference type="Gene3D" id="3.20.20.80">
    <property type="entry name" value="Glycosidases"/>
    <property type="match status" value="1"/>
</dbReference>
<dbReference type="AlphaFoldDB" id="F3ZRT1"/>
<proteinExistence type="inferred from homology"/>
<dbReference type="InterPro" id="IPR029018">
    <property type="entry name" value="Hex-like_dom2"/>
</dbReference>
<dbReference type="Proteomes" id="UP000018439">
    <property type="component" value="Chromosome"/>
</dbReference>
<protein>
    <recommendedName>
        <fullName evidence="3">beta-N-acetylhexosaminidase</fullName>
        <ecNumber evidence="3">3.2.1.52</ecNumber>
    </recommendedName>
</protein>
<evidence type="ECO:0000259" key="9">
    <source>
        <dbReference type="Pfam" id="PF02838"/>
    </source>
</evidence>
<dbReference type="PRINTS" id="PR00738">
    <property type="entry name" value="GLHYDRLASE20"/>
</dbReference>
<gene>
    <name evidence="10" type="ORF">Bcop_1832</name>
</gene>
<dbReference type="Pfam" id="PF00728">
    <property type="entry name" value="Glyco_hydro_20"/>
    <property type="match status" value="1"/>
</dbReference>
<keyword evidence="11" id="KW-1185">Reference proteome</keyword>
<dbReference type="SUPFAM" id="SSF51445">
    <property type="entry name" value="(Trans)glycosidases"/>
    <property type="match status" value="1"/>
</dbReference>
<evidence type="ECO:0000259" key="8">
    <source>
        <dbReference type="Pfam" id="PF00728"/>
    </source>
</evidence>
<dbReference type="InterPro" id="IPR015882">
    <property type="entry name" value="HEX_bac_N"/>
</dbReference>
<feature type="signal peptide" evidence="7">
    <location>
        <begin position="1"/>
        <end position="28"/>
    </location>
</feature>
<organism evidence="10 11">
    <name type="scientific">Bacteroides coprosuis DSM 18011</name>
    <dbReference type="NCBI Taxonomy" id="679937"/>
    <lineage>
        <taxon>Bacteria</taxon>
        <taxon>Pseudomonadati</taxon>
        <taxon>Bacteroidota</taxon>
        <taxon>Bacteroidia</taxon>
        <taxon>Bacteroidales</taxon>
        <taxon>Bacteroidaceae</taxon>
        <taxon>Bacteroides</taxon>
    </lineage>
</organism>
<dbReference type="Pfam" id="PF02838">
    <property type="entry name" value="Glyco_hydro_20b"/>
    <property type="match status" value="1"/>
</dbReference>
<dbReference type="PANTHER" id="PTHR22600">
    <property type="entry name" value="BETA-HEXOSAMINIDASE"/>
    <property type="match status" value="1"/>
</dbReference>
<keyword evidence="7" id="KW-0732">Signal</keyword>
<dbReference type="PROSITE" id="PS51257">
    <property type="entry name" value="PROKAR_LIPOPROTEIN"/>
    <property type="match status" value="1"/>
</dbReference>
<dbReference type="STRING" id="679937.Bcop_1832"/>